<comment type="caution">
    <text evidence="1">The sequence shown here is derived from an EMBL/GenBank/DDBJ whole genome shotgun (WGS) entry which is preliminary data.</text>
</comment>
<proteinExistence type="predicted"/>
<keyword evidence="2" id="KW-1185">Reference proteome</keyword>
<gene>
    <name evidence="1" type="ORF">PsorP6_009291</name>
</gene>
<evidence type="ECO:0000313" key="1">
    <source>
        <dbReference type="EMBL" id="KAI9912212.1"/>
    </source>
</evidence>
<dbReference type="Proteomes" id="UP001163321">
    <property type="component" value="Chromosome 5"/>
</dbReference>
<sequence length="167" mass="18043">MPLWLSSQDKGSSEAVGQGEVGLVAVAGAAGVDDPLHPRVPSSIIGRSLDSVDRENRRYAVCNTYQQEVREQKCMCIHVLSPPKQIVHSIKEWTHEIELGVDCVPIRLVATFPCLLIPLGARDLPVNVLGRSPVAIQLPQLLATSKPLALSSCTCDEGEVSFCFPAM</sequence>
<name>A0ACC0W104_9STRA</name>
<accession>A0ACC0W104</accession>
<organism evidence="1 2">
    <name type="scientific">Peronosclerospora sorghi</name>
    <dbReference type="NCBI Taxonomy" id="230839"/>
    <lineage>
        <taxon>Eukaryota</taxon>
        <taxon>Sar</taxon>
        <taxon>Stramenopiles</taxon>
        <taxon>Oomycota</taxon>
        <taxon>Peronosporomycetes</taxon>
        <taxon>Peronosporales</taxon>
        <taxon>Peronosporaceae</taxon>
        <taxon>Peronosclerospora</taxon>
    </lineage>
</organism>
<protein>
    <submittedName>
        <fullName evidence="1">Uncharacterized protein</fullName>
    </submittedName>
</protein>
<evidence type="ECO:0000313" key="2">
    <source>
        <dbReference type="Proteomes" id="UP001163321"/>
    </source>
</evidence>
<reference evidence="1 2" key="1">
    <citation type="journal article" date="2022" name="bioRxiv">
        <title>The genome of the oomycete Peronosclerospora sorghi, a cosmopolitan pathogen of maize and sorghum, is inflated with dispersed pseudogenes.</title>
        <authorList>
            <person name="Fletcher K."/>
            <person name="Martin F."/>
            <person name="Isakeit T."/>
            <person name="Cavanaugh K."/>
            <person name="Magill C."/>
            <person name="Michelmore R."/>
        </authorList>
    </citation>
    <scope>NUCLEOTIDE SEQUENCE [LARGE SCALE GENOMIC DNA]</scope>
    <source>
        <strain evidence="1">P6</strain>
    </source>
</reference>
<dbReference type="EMBL" id="CM047584">
    <property type="protein sequence ID" value="KAI9912212.1"/>
    <property type="molecule type" value="Genomic_DNA"/>
</dbReference>